<evidence type="ECO:0000259" key="2">
    <source>
        <dbReference type="PROSITE" id="PS50004"/>
    </source>
</evidence>
<evidence type="ECO:0000313" key="3">
    <source>
        <dbReference type="EMBL" id="KOO26461.1"/>
    </source>
</evidence>
<dbReference type="PROSITE" id="PS50004">
    <property type="entry name" value="C2"/>
    <property type="match status" value="1"/>
</dbReference>
<dbReference type="Gene3D" id="2.60.40.150">
    <property type="entry name" value="C2 domain"/>
    <property type="match status" value="1"/>
</dbReference>
<comment type="caution">
    <text evidence="3">The sequence shown here is derived from an EMBL/GenBank/DDBJ whole genome shotgun (WGS) entry which is preliminary data.</text>
</comment>
<evidence type="ECO:0000313" key="4">
    <source>
        <dbReference type="Proteomes" id="UP000037460"/>
    </source>
</evidence>
<sequence length="664" mass="72436">MMGLGGGITWAWDPTLCAALDPLFNEDPWGFDLVDCPGYRAAVNRAFNNWAGNNRFIKFIDVTQECDKLYPNYPQVPYPARLHQAPDLPSHGGCPLAEIWVTAIKPNENAQGGDIAVATALSISHATTNFYYTNGERPFTLNANGSPNYFGRTFISVHAGTMSIATSGLLGGKDLCWYLDSYFCSHIHRWKHSFGRPSDARALVIAITWLLFAAGGAFVIFSILSVLSRFVGIWQPSPGPDNPRIHALDRNGDGNITIKERLFAAMEDLAELNPLVLAIACTFVISPPLITYIVLLPCWDCADFEAAILHETGHFFGLGHPDYLPQNYYQPMADYNTAPNGENSYQAFLSSGGRLSRGGVCSLSSIWGGVMAGIPPGAASGIDGVDIGQLGYPVRNSLMEAFTQNNPKPCLTPDDVEALTVLYPDCEEATALSDVVCPKVNHNLGLVRIGLNVFLPMLICLIFIVTFNTIIHKFQQSEMDALIKEHAKEKKKMKRQASMEKKAAPLGQLSVKLHSASGLKAKDLNGKSDPYVIFQFLDVEVRSSVKEKTVTPKWEESIVISERTSAALVCSENLSVTVMDKDAGMFDSTDDKIGECVVSLSVLDGKKSHEFKQALSPKGTIHFTASFSPRGVRLSYRAKGKDATYPSVTTVSASDLTSDSPERV</sequence>
<keyword evidence="1" id="KW-0472">Membrane</keyword>
<dbReference type="SUPFAM" id="SSF49562">
    <property type="entry name" value="C2 domain (Calcium/lipid-binding domain, CaLB)"/>
    <property type="match status" value="1"/>
</dbReference>
<keyword evidence="4" id="KW-1185">Reference proteome</keyword>
<evidence type="ECO:0000256" key="1">
    <source>
        <dbReference type="SAM" id="Phobius"/>
    </source>
</evidence>
<proteinExistence type="predicted"/>
<dbReference type="PANTHER" id="PTHR46980:SF2">
    <property type="entry name" value="TRICALBIN-1-RELATED"/>
    <property type="match status" value="1"/>
</dbReference>
<dbReference type="SMART" id="SM00239">
    <property type="entry name" value="C2"/>
    <property type="match status" value="1"/>
</dbReference>
<feature type="transmembrane region" description="Helical" evidence="1">
    <location>
        <begin position="449"/>
        <end position="471"/>
    </location>
</feature>
<reference evidence="4" key="1">
    <citation type="journal article" date="2015" name="PLoS Genet.">
        <title>Genome Sequence and Transcriptome Analyses of Chrysochromulina tobin: Metabolic Tools for Enhanced Algal Fitness in the Prominent Order Prymnesiales (Haptophyceae).</title>
        <authorList>
            <person name="Hovde B.T."/>
            <person name="Deodato C.R."/>
            <person name="Hunsperger H.M."/>
            <person name="Ryken S.A."/>
            <person name="Yost W."/>
            <person name="Jha R.K."/>
            <person name="Patterson J."/>
            <person name="Monnat R.J. Jr."/>
            <person name="Barlow S.B."/>
            <person name="Starkenburg S.R."/>
            <person name="Cattolico R.A."/>
        </authorList>
    </citation>
    <scope>NUCLEOTIDE SEQUENCE</scope>
    <source>
        <strain evidence="4">CCMP291</strain>
    </source>
</reference>
<keyword evidence="1 3" id="KW-0812">Transmembrane</keyword>
<name>A0A0M0JIQ4_9EUKA</name>
<feature type="transmembrane region" description="Helical" evidence="1">
    <location>
        <begin position="275"/>
        <end position="295"/>
    </location>
</feature>
<feature type="transmembrane region" description="Helical" evidence="1">
    <location>
        <begin position="202"/>
        <end position="227"/>
    </location>
</feature>
<dbReference type="Pfam" id="PF00168">
    <property type="entry name" value="C2"/>
    <property type="match status" value="1"/>
</dbReference>
<organism evidence="3 4">
    <name type="scientific">Chrysochromulina tobinii</name>
    <dbReference type="NCBI Taxonomy" id="1460289"/>
    <lineage>
        <taxon>Eukaryota</taxon>
        <taxon>Haptista</taxon>
        <taxon>Haptophyta</taxon>
        <taxon>Prymnesiophyceae</taxon>
        <taxon>Prymnesiales</taxon>
        <taxon>Chrysochromulinaceae</taxon>
        <taxon>Chrysochromulina</taxon>
    </lineage>
</organism>
<dbReference type="Gene3D" id="3.40.390.10">
    <property type="entry name" value="Collagenase (Catalytic Domain)"/>
    <property type="match status" value="1"/>
</dbReference>
<protein>
    <submittedName>
        <fullName evidence="3">Multiple c2 and transmembrane domain-containing protein 1</fullName>
    </submittedName>
</protein>
<dbReference type="InterPro" id="IPR052455">
    <property type="entry name" value="Tricalbin_domain"/>
</dbReference>
<dbReference type="InterPro" id="IPR024079">
    <property type="entry name" value="MetalloPept_cat_dom_sf"/>
</dbReference>
<accession>A0A0M0JIQ4</accession>
<feature type="domain" description="C2" evidence="2">
    <location>
        <begin position="489"/>
        <end position="613"/>
    </location>
</feature>
<gene>
    <name evidence="3" type="ORF">Ctob_006966</name>
</gene>
<dbReference type="InterPro" id="IPR035892">
    <property type="entry name" value="C2_domain_sf"/>
</dbReference>
<keyword evidence="1" id="KW-1133">Transmembrane helix</keyword>
<dbReference type="EMBL" id="JWZX01002848">
    <property type="protein sequence ID" value="KOO26461.1"/>
    <property type="molecule type" value="Genomic_DNA"/>
</dbReference>
<dbReference type="GO" id="GO:0008237">
    <property type="term" value="F:metallopeptidase activity"/>
    <property type="evidence" value="ECO:0007669"/>
    <property type="project" value="InterPro"/>
</dbReference>
<dbReference type="PANTHER" id="PTHR46980">
    <property type="entry name" value="TRICALBIN-1-RELATED"/>
    <property type="match status" value="1"/>
</dbReference>
<dbReference type="SUPFAM" id="SSF55486">
    <property type="entry name" value="Metalloproteases ('zincins'), catalytic domain"/>
    <property type="match status" value="1"/>
</dbReference>
<dbReference type="AlphaFoldDB" id="A0A0M0JIQ4"/>
<dbReference type="OrthoDB" id="270970at2759"/>
<dbReference type="InterPro" id="IPR000008">
    <property type="entry name" value="C2_dom"/>
</dbReference>
<dbReference type="Proteomes" id="UP000037460">
    <property type="component" value="Unassembled WGS sequence"/>
</dbReference>